<evidence type="ECO:0008006" key="3">
    <source>
        <dbReference type="Google" id="ProtNLM"/>
    </source>
</evidence>
<evidence type="ECO:0000313" key="2">
    <source>
        <dbReference type="Proteomes" id="UP001470230"/>
    </source>
</evidence>
<comment type="caution">
    <text evidence="1">The sequence shown here is derived from an EMBL/GenBank/DDBJ whole genome shotgun (WGS) entry which is preliminary data.</text>
</comment>
<dbReference type="EMBL" id="JAPFFF010000011">
    <property type="protein sequence ID" value="KAK8878072.1"/>
    <property type="molecule type" value="Genomic_DNA"/>
</dbReference>
<keyword evidence="2" id="KW-1185">Reference proteome</keyword>
<proteinExistence type="predicted"/>
<reference evidence="1 2" key="1">
    <citation type="submission" date="2024-04" db="EMBL/GenBank/DDBJ databases">
        <title>Tritrichomonas musculus Genome.</title>
        <authorList>
            <person name="Alves-Ferreira E."/>
            <person name="Grigg M."/>
            <person name="Lorenzi H."/>
            <person name="Galac M."/>
        </authorList>
    </citation>
    <scope>NUCLEOTIDE SEQUENCE [LARGE SCALE GENOMIC DNA]</scope>
    <source>
        <strain evidence="1 2">EAF2021</strain>
    </source>
</reference>
<gene>
    <name evidence="1" type="ORF">M9Y10_004835</name>
</gene>
<accession>A0ABR2JKA0</accession>
<name>A0ABR2JKA0_9EUKA</name>
<sequence length="555" mass="62945">MAISTRSLKRTTPQKDTRPMINLFKIDFPDNPPQRIRLPKDMNELFVIATEVLQLQRPAKQAFDYDNEPITDISQIKPKMNLYISCANIVSDNFDETYKSRLPRVPKDTAKKLPVMKPQKTKPINKDAQQHLTIAASPCTVKENLRNSLLALYSSLSSDHKAALPPKANSALSKLVKDTKQFIVEDSLLSQFIGPSTVIANTPLGQETTSWMLDQIKGLTIDQCQFFITGPPQSGKSTLLSILTSVFYQKLQVSSESDNYLFFPINWLLQQACIEDVQKLYSLIITTTLNMLKAVHLELIPIMNIFSQWLLSLIEMNALLPLPAPILHFTGFPCDIVFQIGKRIHDHWTQKHFKSFLTEVLSFPNLIASAFQFKSVVYVIDHYDAAGYVIQPVGHFDGSEDEPVTLSDLIMDNIINSPYFIASQNDSDFFQIFSLTDNESRHITTEYLIKDEGEKELFVKQSQIVLNMSMCKGCPAYCAKFIRLCEMAEEATKNSAVKSQYSRLKSVIDSSRNEMIQHEFIRLCLLLGAADTDGNFDEEKMNSLLSLPEMTIRVR</sequence>
<organism evidence="1 2">
    <name type="scientific">Tritrichomonas musculus</name>
    <dbReference type="NCBI Taxonomy" id="1915356"/>
    <lineage>
        <taxon>Eukaryota</taxon>
        <taxon>Metamonada</taxon>
        <taxon>Parabasalia</taxon>
        <taxon>Tritrichomonadida</taxon>
        <taxon>Tritrichomonadidae</taxon>
        <taxon>Tritrichomonas</taxon>
    </lineage>
</organism>
<evidence type="ECO:0000313" key="1">
    <source>
        <dbReference type="EMBL" id="KAK8878072.1"/>
    </source>
</evidence>
<protein>
    <recommendedName>
        <fullName evidence="3">AAA+ ATPase domain-containing protein</fullName>
    </recommendedName>
</protein>
<dbReference type="Proteomes" id="UP001470230">
    <property type="component" value="Unassembled WGS sequence"/>
</dbReference>